<gene>
    <name evidence="1" type="ORF">QQ008_18165</name>
</gene>
<organism evidence="1 2">
    <name type="scientific">Splendidivirga corallicola</name>
    <dbReference type="NCBI Taxonomy" id="3051826"/>
    <lineage>
        <taxon>Bacteria</taxon>
        <taxon>Pseudomonadati</taxon>
        <taxon>Bacteroidota</taxon>
        <taxon>Cytophagia</taxon>
        <taxon>Cytophagales</taxon>
        <taxon>Splendidivirgaceae</taxon>
        <taxon>Splendidivirga</taxon>
    </lineage>
</organism>
<protein>
    <submittedName>
        <fullName evidence="1">Uncharacterized protein</fullName>
    </submittedName>
</protein>
<comment type="caution">
    <text evidence="1">The sequence shown here is derived from an EMBL/GenBank/DDBJ whole genome shotgun (WGS) entry which is preliminary data.</text>
</comment>
<keyword evidence="2" id="KW-1185">Reference proteome</keyword>
<sequence length="298" mass="33678">MNAAEDNGKIDLVRLATISESIHKIAEGALQIRLKGISISKGRKKESLKQSLKVTLSGLKKGSTILCLESQKFKDTLDNIQLDIFRSETQIDLQEQTPISLFVSSFNEISNNGDKSELLDKSLLKELKNFKKAFLQDNETFIISNEDSFESLELSKKSFEKINILEGETPEAESIILNGIVEELKYSKLRVKIITEEGTINGFLSDELSAEDISLFWGKEITITGTNHYKSNKTSVIEIKRIHEPSASDKYFSRKSKKALSVEDQIKYQIDRKSANSLSDIVGKWSDEDKFEDLIKML</sequence>
<dbReference type="RefSeq" id="WP_346753342.1">
    <property type="nucleotide sequence ID" value="NZ_JAUJEA010000007.1"/>
</dbReference>
<accession>A0ABT8KT05</accession>
<name>A0ABT8KT05_9BACT</name>
<evidence type="ECO:0000313" key="1">
    <source>
        <dbReference type="EMBL" id="MDN5203318.1"/>
    </source>
</evidence>
<dbReference type="Proteomes" id="UP001172082">
    <property type="component" value="Unassembled WGS sequence"/>
</dbReference>
<reference evidence="1" key="1">
    <citation type="submission" date="2023-06" db="EMBL/GenBank/DDBJ databases">
        <title>Genomic of Parafulvivirga corallium.</title>
        <authorList>
            <person name="Wang G."/>
        </authorList>
    </citation>
    <scope>NUCLEOTIDE SEQUENCE</scope>
    <source>
        <strain evidence="1">BMA10</strain>
    </source>
</reference>
<proteinExistence type="predicted"/>
<dbReference type="EMBL" id="JAUJEA010000007">
    <property type="protein sequence ID" value="MDN5203318.1"/>
    <property type="molecule type" value="Genomic_DNA"/>
</dbReference>
<evidence type="ECO:0000313" key="2">
    <source>
        <dbReference type="Proteomes" id="UP001172082"/>
    </source>
</evidence>